<dbReference type="Proteomes" id="UP000515908">
    <property type="component" value="Chromosome 15"/>
</dbReference>
<dbReference type="Pfam" id="PF05648">
    <property type="entry name" value="PEX11"/>
    <property type="match status" value="1"/>
</dbReference>
<dbReference type="PANTHER" id="PTHR12652:SF52">
    <property type="entry name" value="MEMBRANE PROTEIN, PUTATIVE-RELATED"/>
    <property type="match status" value="1"/>
</dbReference>
<dbReference type="PANTHER" id="PTHR12652">
    <property type="entry name" value="PEROXISOMAL BIOGENESIS FACTOR 11"/>
    <property type="match status" value="1"/>
</dbReference>
<dbReference type="InterPro" id="IPR008733">
    <property type="entry name" value="PEX11"/>
</dbReference>
<proteinExistence type="predicted"/>
<dbReference type="OrthoDB" id="276334at2759"/>
<keyword evidence="2" id="KW-0472">Membrane</keyword>
<evidence type="ECO:0000256" key="3">
    <source>
        <dbReference type="ARBA" id="ARBA00023140"/>
    </source>
</evidence>
<evidence type="ECO:0000313" key="6">
    <source>
        <dbReference type="Proteomes" id="UP000515908"/>
    </source>
</evidence>
<comment type="subcellular location">
    <subcellularLocation>
        <location evidence="4">Peroxisome membrane</location>
    </subcellularLocation>
</comment>
<name>A0A7G2CM25_9TRYP</name>
<dbReference type="GO" id="GO:0016559">
    <property type="term" value="P:peroxisome fission"/>
    <property type="evidence" value="ECO:0007669"/>
    <property type="project" value="InterPro"/>
</dbReference>
<dbReference type="VEuPathDB" id="TriTrypDB:ADEAN_000748800"/>
<dbReference type="AlphaFoldDB" id="A0A7G2CM25"/>
<evidence type="ECO:0000256" key="2">
    <source>
        <dbReference type="ARBA" id="ARBA00023136"/>
    </source>
</evidence>
<evidence type="ECO:0000256" key="4">
    <source>
        <dbReference type="ARBA" id="ARBA00046271"/>
    </source>
</evidence>
<organism evidence="5 6">
    <name type="scientific">Angomonas deanei</name>
    <dbReference type="NCBI Taxonomy" id="59799"/>
    <lineage>
        <taxon>Eukaryota</taxon>
        <taxon>Discoba</taxon>
        <taxon>Euglenozoa</taxon>
        <taxon>Kinetoplastea</taxon>
        <taxon>Metakinetoplastina</taxon>
        <taxon>Trypanosomatida</taxon>
        <taxon>Trypanosomatidae</taxon>
        <taxon>Strigomonadinae</taxon>
        <taxon>Angomonas</taxon>
    </lineage>
</organism>
<evidence type="ECO:0000256" key="1">
    <source>
        <dbReference type="ARBA" id="ARBA00022593"/>
    </source>
</evidence>
<reference evidence="5 6" key="1">
    <citation type="submission" date="2020-08" db="EMBL/GenBank/DDBJ databases">
        <authorList>
            <person name="Newling K."/>
            <person name="Davey J."/>
            <person name="Forrester S."/>
        </authorList>
    </citation>
    <scope>NUCLEOTIDE SEQUENCE [LARGE SCALE GENOMIC DNA]</scope>
    <source>
        <strain evidence="6">Crithidia deanei Carvalho (ATCC PRA-265)</strain>
    </source>
</reference>
<keyword evidence="3" id="KW-0576">Peroxisome</keyword>
<keyword evidence="1" id="KW-0962">Peroxisome biogenesis</keyword>
<dbReference type="EMBL" id="LR877159">
    <property type="protein sequence ID" value="CAD2219974.1"/>
    <property type="molecule type" value="Genomic_DNA"/>
</dbReference>
<gene>
    <name evidence="5" type="ORF">ADEAN_000748800</name>
</gene>
<sequence>MAEVITNLLASSDARDKLIKGCGGFFKVLAATSGDANCVKIAAATSDCRCLMRVGSWLGNVQKLSEAFESSNVSTRAIIYILRVLFDGLFSLLDNVVYFGKYLSDRKGQIAEISYISRACLFYGYVCAVTMNLYDLKYDADLSGSKKTNHLLLLTRNTCDMLSCVGNVFPRDLGALANGVLTVLSSAIATREQYMSAKTRVYGKKLGK</sequence>
<protein>
    <submittedName>
        <fullName evidence="5">Peroxisomal biogenesis factor 11 (PEX11), putative</fullName>
    </submittedName>
</protein>
<dbReference type="GO" id="GO:0005778">
    <property type="term" value="C:peroxisomal membrane"/>
    <property type="evidence" value="ECO:0007669"/>
    <property type="project" value="UniProtKB-SubCell"/>
</dbReference>
<keyword evidence="6" id="KW-1185">Reference proteome</keyword>
<evidence type="ECO:0000313" key="5">
    <source>
        <dbReference type="EMBL" id="CAD2219974.1"/>
    </source>
</evidence>
<accession>A0A7G2CM25</accession>